<keyword evidence="4" id="KW-0378">Hydrolase</keyword>
<dbReference type="GO" id="GO:0005829">
    <property type="term" value="C:cytosol"/>
    <property type="evidence" value="ECO:0007669"/>
    <property type="project" value="TreeGrafter"/>
</dbReference>
<dbReference type="AlphaFoldDB" id="A0A9R0X2Q6"/>
<dbReference type="FunFam" id="3.10.20.90:FF:000050">
    <property type="entry name" value="Ubiquitin carboxyl-terminal hydrolase 13"/>
    <property type="match status" value="1"/>
</dbReference>
<keyword evidence="2" id="KW-0645">Protease</keyword>
<dbReference type="Gene3D" id="3.90.70.10">
    <property type="entry name" value="Cysteine proteinases"/>
    <property type="match status" value="1"/>
</dbReference>
<dbReference type="SUPFAM" id="SSF54001">
    <property type="entry name" value="Cysteine proteinases"/>
    <property type="match status" value="1"/>
</dbReference>
<dbReference type="Pfam" id="PF12436">
    <property type="entry name" value="USP7_ICP0_bdg"/>
    <property type="match status" value="2"/>
</dbReference>
<gene>
    <name evidence="7" type="ORF">TRITD_5Bv1G058440</name>
</gene>
<dbReference type="InterPro" id="IPR050164">
    <property type="entry name" value="Peptidase_C19"/>
</dbReference>
<dbReference type="Gramene" id="TRITD5Bv1G058440.43">
    <property type="protein sequence ID" value="TRITD5Bv1G058440.43"/>
    <property type="gene ID" value="TRITD5Bv1G058440"/>
</dbReference>
<dbReference type="Proteomes" id="UP000324705">
    <property type="component" value="Chromosome 5B"/>
</dbReference>
<dbReference type="InterPro" id="IPR024729">
    <property type="entry name" value="USP7_ICP0-binding_dom"/>
</dbReference>
<keyword evidence="5" id="KW-0788">Thiol protease</keyword>
<evidence type="ECO:0000256" key="4">
    <source>
        <dbReference type="ARBA" id="ARBA00022801"/>
    </source>
</evidence>
<dbReference type="PANTHER" id="PTHR24006:SF771">
    <property type="entry name" value="OS11G0573000 PROTEIN"/>
    <property type="match status" value="1"/>
</dbReference>
<dbReference type="GO" id="GO:0005634">
    <property type="term" value="C:nucleus"/>
    <property type="evidence" value="ECO:0007669"/>
    <property type="project" value="TreeGrafter"/>
</dbReference>
<dbReference type="GO" id="GO:0004843">
    <property type="term" value="F:cysteine-type deubiquitinase activity"/>
    <property type="evidence" value="ECO:0007669"/>
    <property type="project" value="InterPro"/>
</dbReference>
<keyword evidence="8" id="KW-1185">Reference proteome</keyword>
<dbReference type="PANTHER" id="PTHR24006">
    <property type="entry name" value="UBIQUITIN CARBOXYL-TERMINAL HYDROLASE"/>
    <property type="match status" value="1"/>
</dbReference>
<name>A0A9R0X2Q6_TRITD</name>
<dbReference type="GO" id="GO:0016579">
    <property type="term" value="P:protein deubiquitination"/>
    <property type="evidence" value="ECO:0007669"/>
    <property type="project" value="InterPro"/>
</dbReference>
<evidence type="ECO:0000256" key="2">
    <source>
        <dbReference type="ARBA" id="ARBA00022670"/>
    </source>
</evidence>
<dbReference type="PROSITE" id="PS50235">
    <property type="entry name" value="USP_3"/>
    <property type="match status" value="1"/>
</dbReference>
<dbReference type="Pfam" id="PF00443">
    <property type="entry name" value="UCH"/>
    <property type="match status" value="1"/>
</dbReference>
<comment type="similarity">
    <text evidence="1">Belongs to the peptidase C19 family.</text>
</comment>
<evidence type="ECO:0000256" key="3">
    <source>
        <dbReference type="ARBA" id="ARBA00022786"/>
    </source>
</evidence>
<accession>A0A9R0X2Q6</accession>
<evidence type="ECO:0000256" key="5">
    <source>
        <dbReference type="ARBA" id="ARBA00022807"/>
    </source>
</evidence>
<feature type="domain" description="USP" evidence="6">
    <location>
        <begin position="1"/>
        <end position="124"/>
    </location>
</feature>
<sequence length="468" mass="54758">MRDTMVKINDRYEFPLQLDLDKDDGKYLTPDADRSIRNLYTLHSVLVHSGGVHGGHYYAFIRPTLSDQWYKFDDERVTKEDTKKALEEQYGGEEELPQVNPGFNNTPFKFTKYSNAYMLVYIRESDKEKIMCNVDEKDIAEHLRIRLKKEQEEKEHKKKEKAEAHLYTIIKVARDEDLKEQIGKNIYFDLVDHEKVRNFRIQKQLPFNSFKKEKLLQQSCGLPQGFIAKIYLPTFNISSSPCKNDLSEEVAKEYGIPVQSQRFWLWAKRQNHTYRPNRPLAPHEEAQSVGQLREVSNKAHNAELKLFLEVELGLDLRPIRPPEKSKEDILLFFKLYNPEKEELRYISSQGSTSFFDTKDSDTDIILLYSFVGRLFVKALGKPSDILTKLNEMAGFSPNEEIELYEEIKFEPNVMCEHIDKKLSFRSSQLEDGDIISFQKPSIPGGDTQVRYKDVPSFLEYVHNRQLNC</sequence>
<evidence type="ECO:0000313" key="7">
    <source>
        <dbReference type="EMBL" id="VAI28998.1"/>
    </source>
</evidence>
<dbReference type="InterPro" id="IPR028889">
    <property type="entry name" value="USP"/>
</dbReference>
<evidence type="ECO:0000256" key="1">
    <source>
        <dbReference type="ARBA" id="ARBA00009085"/>
    </source>
</evidence>
<proteinExistence type="inferred from homology"/>
<dbReference type="InterPro" id="IPR001394">
    <property type="entry name" value="Peptidase_C19_UCH"/>
</dbReference>
<dbReference type="PROSITE" id="PS00973">
    <property type="entry name" value="USP_2"/>
    <property type="match status" value="1"/>
</dbReference>
<evidence type="ECO:0000259" key="6">
    <source>
        <dbReference type="PROSITE" id="PS50235"/>
    </source>
</evidence>
<organism evidence="7 8">
    <name type="scientific">Triticum turgidum subsp. durum</name>
    <name type="common">Durum wheat</name>
    <name type="synonym">Triticum durum</name>
    <dbReference type="NCBI Taxonomy" id="4567"/>
    <lineage>
        <taxon>Eukaryota</taxon>
        <taxon>Viridiplantae</taxon>
        <taxon>Streptophyta</taxon>
        <taxon>Embryophyta</taxon>
        <taxon>Tracheophyta</taxon>
        <taxon>Spermatophyta</taxon>
        <taxon>Magnoliopsida</taxon>
        <taxon>Liliopsida</taxon>
        <taxon>Poales</taxon>
        <taxon>Poaceae</taxon>
        <taxon>BOP clade</taxon>
        <taxon>Pooideae</taxon>
        <taxon>Triticodae</taxon>
        <taxon>Triticeae</taxon>
        <taxon>Triticinae</taxon>
        <taxon>Triticum</taxon>
    </lineage>
</organism>
<keyword evidence="3" id="KW-0833">Ubl conjugation pathway</keyword>
<evidence type="ECO:0000313" key="8">
    <source>
        <dbReference type="Proteomes" id="UP000324705"/>
    </source>
</evidence>
<dbReference type="GO" id="GO:0031647">
    <property type="term" value="P:regulation of protein stability"/>
    <property type="evidence" value="ECO:0007669"/>
    <property type="project" value="TreeGrafter"/>
</dbReference>
<dbReference type="InterPro" id="IPR038765">
    <property type="entry name" value="Papain-like_cys_pep_sf"/>
</dbReference>
<dbReference type="EMBL" id="LT934120">
    <property type="protein sequence ID" value="VAI28998.1"/>
    <property type="molecule type" value="Genomic_DNA"/>
</dbReference>
<protein>
    <recommendedName>
        <fullName evidence="6">USP domain-containing protein</fullName>
    </recommendedName>
</protein>
<reference evidence="7 8" key="1">
    <citation type="submission" date="2017-09" db="EMBL/GenBank/DDBJ databases">
        <authorList>
            <consortium name="International Durum Wheat Genome Sequencing Consortium (IDWGSC)"/>
            <person name="Milanesi L."/>
        </authorList>
    </citation>
    <scope>NUCLEOTIDE SEQUENCE [LARGE SCALE GENOMIC DNA]</scope>
    <source>
        <strain evidence="8">cv. Svevo</strain>
    </source>
</reference>
<dbReference type="GO" id="GO:0006508">
    <property type="term" value="P:proteolysis"/>
    <property type="evidence" value="ECO:0007669"/>
    <property type="project" value="UniProtKB-KW"/>
</dbReference>
<dbReference type="InterPro" id="IPR018200">
    <property type="entry name" value="USP_CS"/>
</dbReference>
<dbReference type="Gene3D" id="3.10.20.90">
    <property type="entry name" value="Phosphatidylinositol 3-kinase Catalytic Subunit, Chain A, domain 1"/>
    <property type="match status" value="1"/>
</dbReference>